<dbReference type="AlphaFoldDB" id="A0A419F2Q2"/>
<feature type="domain" description="Metalloprotease TldD/E C-terminal" evidence="6">
    <location>
        <begin position="233"/>
        <end position="464"/>
    </location>
</feature>
<dbReference type="InterPro" id="IPR045569">
    <property type="entry name" value="Metalloprtase-TldD/E_C"/>
</dbReference>
<dbReference type="GO" id="GO:0008237">
    <property type="term" value="F:metallopeptidase activity"/>
    <property type="evidence" value="ECO:0007669"/>
    <property type="project" value="UniProtKB-KW"/>
</dbReference>
<evidence type="ECO:0000259" key="6">
    <source>
        <dbReference type="Pfam" id="PF19289"/>
    </source>
</evidence>
<dbReference type="GO" id="GO:0006508">
    <property type="term" value="P:proteolysis"/>
    <property type="evidence" value="ECO:0007669"/>
    <property type="project" value="UniProtKB-KW"/>
</dbReference>
<keyword evidence="3" id="KW-0378">Hydrolase</keyword>
<keyword evidence="2" id="KW-0645">Protease</keyword>
<feature type="domain" description="Metalloprotease TldD/E N-terminal" evidence="5">
    <location>
        <begin position="21"/>
        <end position="85"/>
    </location>
</feature>
<gene>
    <name evidence="7" type="ORF">C4532_05555</name>
</gene>
<sequence>MAKSLQDAALNCAQLAGAEYADIRILDMLRESIVVKNGRVESAYRENSAGFGVRVLLGGAWGFSSSRLLSSSEVERVAGEAIEIARATQIVQRKTVELAPAPVVQDAWATPVTKDPFVVPLEDKLSLLKKAVSSIQAAGVSIAEGSMNFWKCNQAFASTEGSRIEQTIVHSGGGISATSVKDGEIQVRSYPNSFRGQYQSGGYEMIEAMNLVDNAERVASEAVALHAARQCPSGTMTVILDGSQLGLQIHESCGHPAELDRALGSEINFAGTSFLTPDKLGGFRYGADIVNIVADATQQTSPGGLGTFAYDDEGVPAQRIHIVRDGIFTGYLSSRETAREIGSQSTGAMRASGWNRIPLVRMTNVSLLPGDSSLGEMIATTKNGIFLCTNRSWSIDDKRLHFQFGTEVGWLVKNGRLAEMVKNPTYSGVTPRFWSSCDAIAGPKEWVIWGTPNCGKGQPEQVMHTGHGASPARFQNVSVGVGYGN</sequence>
<evidence type="ECO:0000256" key="2">
    <source>
        <dbReference type="ARBA" id="ARBA00022670"/>
    </source>
</evidence>
<name>A0A419F2Q2_9BACT</name>
<accession>A0A419F2Q2</accession>
<dbReference type="GO" id="GO:0005829">
    <property type="term" value="C:cytosol"/>
    <property type="evidence" value="ECO:0007669"/>
    <property type="project" value="TreeGrafter"/>
</dbReference>
<dbReference type="EMBL" id="QZKI01000040">
    <property type="protein sequence ID" value="RJP72744.1"/>
    <property type="molecule type" value="Genomic_DNA"/>
</dbReference>
<evidence type="ECO:0000313" key="8">
    <source>
        <dbReference type="Proteomes" id="UP000285961"/>
    </source>
</evidence>
<dbReference type="Pfam" id="PF01523">
    <property type="entry name" value="PmbA_TldD_1st"/>
    <property type="match status" value="1"/>
</dbReference>
<evidence type="ECO:0000256" key="1">
    <source>
        <dbReference type="ARBA" id="ARBA00005836"/>
    </source>
</evidence>
<comment type="caution">
    <text evidence="7">The sequence shown here is derived from an EMBL/GenBank/DDBJ whole genome shotgun (WGS) entry which is preliminary data.</text>
</comment>
<dbReference type="Proteomes" id="UP000285961">
    <property type="component" value="Unassembled WGS sequence"/>
</dbReference>
<dbReference type="InterPro" id="IPR035068">
    <property type="entry name" value="TldD/PmbA_N"/>
</dbReference>
<dbReference type="FunFam" id="3.30.2290.10:FF:000003">
    <property type="entry name" value="Zinc-dependent protease, TldD/PmbA family"/>
    <property type="match status" value="1"/>
</dbReference>
<keyword evidence="4" id="KW-0482">Metalloprotease</keyword>
<evidence type="ECO:0000313" key="7">
    <source>
        <dbReference type="EMBL" id="RJP72744.1"/>
    </source>
</evidence>
<dbReference type="SUPFAM" id="SSF111283">
    <property type="entry name" value="Putative modulator of DNA gyrase, PmbA/TldD"/>
    <property type="match status" value="1"/>
</dbReference>
<dbReference type="InterPro" id="IPR002510">
    <property type="entry name" value="Metalloprtase-TldD/E_N"/>
</dbReference>
<comment type="similarity">
    <text evidence="1">Belongs to the peptidase U62 family.</text>
</comment>
<protein>
    <submittedName>
        <fullName evidence="7">TldD/PmbA family protein</fullName>
    </submittedName>
</protein>
<evidence type="ECO:0000256" key="4">
    <source>
        <dbReference type="ARBA" id="ARBA00023049"/>
    </source>
</evidence>
<dbReference type="InterPro" id="IPR051463">
    <property type="entry name" value="Peptidase_U62_metallo"/>
</dbReference>
<dbReference type="PANTHER" id="PTHR30624:SF10">
    <property type="entry name" value="CONSERVED PROTEIN"/>
    <property type="match status" value="1"/>
</dbReference>
<dbReference type="InterPro" id="IPR036059">
    <property type="entry name" value="TldD/PmbA_sf"/>
</dbReference>
<organism evidence="7 8">
    <name type="scientific">Candidatus Abyssobacteria bacterium SURF_17</name>
    <dbReference type="NCBI Taxonomy" id="2093361"/>
    <lineage>
        <taxon>Bacteria</taxon>
        <taxon>Pseudomonadati</taxon>
        <taxon>Candidatus Hydrogenedentota</taxon>
        <taxon>Candidatus Abyssobacteria</taxon>
    </lineage>
</organism>
<dbReference type="Pfam" id="PF19289">
    <property type="entry name" value="PmbA_TldD_3rd"/>
    <property type="match status" value="1"/>
</dbReference>
<proteinExistence type="inferred from homology"/>
<evidence type="ECO:0000259" key="5">
    <source>
        <dbReference type="Pfam" id="PF01523"/>
    </source>
</evidence>
<evidence type="ECO:0000256" key="3">
    <source>
        <dbReference type="ARBA" id="ARBA00022801"/>
    </source>
</evidence>
<dbReference type="PANTHER" id="PTHR30624">
    <property type="entry name" value="UNCHARACTERIZED PROTEIN TLDD AND PMBA"/>
    <property type="match status" value="1"/>
</dbReference>
<dbReference type="Gene3D" id="3.30.2290.10">
    <property type="entry name" value="PmbA/TldD superfamily"/>
    <property type="match status" value="1"/>
</dbReference>
<reference evidence="7 8" key="1">
    <citation type="journal article" date="2017" name="ISME J.">
        <title>Energy and carbon metabolisms in a deep terrestrial subsurface fluid microbial community.</title>
        <authorList>
            <person name="Momper L."/>
            <person name="Jungbluth S.P."/>
            <person name="Lee M.D."/>
            <person name="Amend J.P."/>
        </authorList>
    </citation>
    <scope>NUCLEOTIDE SEQUENCE [LARGE SCALE GENOMIC DNA]</scope>
    <source>
        <strain evidence="7">SURF_17</strain>
    </source>
</reference>